<reference evidence="2 3" key="1">
    <citation type="submission" date="2019-03" db="EMBL/GenBank/DDBJ databases">
        <title>Draft genome sequences of novel Actinobacteria.</title>
        <authorList>
            <person name="Sahin N."/>
            <person name="Ay H."/>
            <person name="Saygin H."/>
        </authorList>
    </citation>
    <scope>NUCLEOTIDE SEQUENCE [LARGE SCALE GENOMIC DNA]</scope>
    <source>
        <strain evidence="2 3">H3C3</strain>
    </source>
</reference>
<organism evidence="2 3">
    <name type="scientific">Actinomadura rubrisoli</name>
    <dbReference type="NCBI Taxonomy" id="2530368"/>
    <lineage>
        <taxon>Bacteria</taxon>
        <taxon>Bacillati</taxon>
        <taxon>Actinomycetota</taxon>
        <taxon>Actinomycetes</taxon>
        <taxon>Streptosporangiales</taxon>
        <taxon>Thermomonosporaceae</taxon>
        <taxon>Actinomadura</taxon>
    </lineage>
</organism>
<dbReference type="InterPro" id="IPR011990">
    <property type="entry name" value="TPR-like_helical_dom_sf"/>
</dbReference>
<comment type="caution">
    <text evidence="2">The sequence shown here is derived from an EMBL/GenBank/DDBJ whole genome shotgun (WGS) entry which is preliminary data.</text>
</comment>
<accession>A0A4R5BBY0</accession>
<evidence type="ECO:0000313" key="2">
    <source>
        <dbReference type="EMBL" id="TDD82689.1"/>
    </source>
</evidence>
<proteinExistence type="predicted"/>
<evidence type="ECO:0008006" key="4">
    <source>
        <dbReference type="Google" id="ProtNLM"/>
    </source>
</evidence>
<dbReference type="RefSeq" id="WP_131896315.1">
    <property type="nucleotide sequence ID" value="NZ_SMKU01000121.1"/>
</dbReference>
<dbReference type="OrthoDB" id="3213425at2"/>
<evidence type="ECO:0000256" key="1">
    <source>
        <dbReference type="SAM" id="MobiDB-lite"/>
    </source>
</evidence>
<keyword evidence="3" id="KW-1185">Reference proteome</keyword>
<gene>
    <name evidence="2" type="ORF">E1298_22370</name>
</gene>
<feature type="region of interest" description="Disordered" evidence="1">
    <location>
        <begin position="77"/>
        <end position="104"/>
    </location>
</feature>
<evidence type="ECO:0000313" key="3">
    <source>
        <dbReference type="Proteomes" id="UP000294513"/>
    </source>
</evidence>
<dbReference type="AlphaFoldDB" id="A0A4R5BBY0"/>
<protein>
    <recommendedName>
        <fullName evidence="4">Transcriptional regulator</fullName>
    </recommendedName>
</protein>
<dbReference type="Proteomes" id="UP000294513">
    <property type="component" value="Unassembled WGS sequence"/>
</dbReference>
<dbReference type="Gene3D" id="1.25.40.10">
    <property type="entry name" value="Tetratricopeptide repeat domain"/>
    <property type="match status" value="1"/>
</dbReference>
<dbReference type="SUPFAM" id="SSF48452">
    <property type="entry name" value="TPR-like"/>
    <property type="match status" value="1"/>
</dbReference>
<sequence>MCTKRRPNQRLRAALAEAGWTGQQLAAAVNKVGAEIGLDLHYDRTAVAHWMEGMRPRPPVPDVLAEALSRRLARTVTTGDLGLAPPNRTGKNPGPPGDGTRAGGPWGTGIVAELARLAGSQDGRPSPAGAPYALAALAVPSWPQAAAAPQGVDAPDRDAAQRPLGRADVETVEAMTRVFSTSDAAFGGGSARRALAAYLAHDVAPRLRAPAGAGVRRRLYSAAAQLTYLCAFMCFDDELHGVAQRYYRAALQLAVEGGDPVFYAVTLRAMSVQARALGHARHAIQLAETAADAGKRTGPLREAFLRGQLAVAHAADGDRNDAFTSLTAAERGLDQSTSSNQTTVGAYHPASLAHQQAAVRALLGDRTGAIATLASSIPHRPVTERRSHALTLARLAELQFDQGHLEEATGTWHLFLDDYPQLRSGRATTALKTLRSRIRPRAANPMAKALMVRATRLTNA</sequence>
<name>A0A4R5BBY0_9ACTN</name>
<dbReference type="EMBL" id="SMKU01000121">
    <property type="protein sequence ID" value="TDD82689.1"/>
    <property type="molecule type" value="Genomic_DNA"/>
</dbReference>